<keyword evidence="3" id="KW-1185">Reference proteome</keyword>
<dbReference type="AlphaFoldDB" id="A0A3N4KTY4"/>
<dbReference type="EMBL" id="ML119120">
    <property type="protein sequence ID" value="RPB14044.1"/>
    <property type="molecule type" value="Genomic_DNA"/>
</dbReference>
<sequence length="187" mass="20871">MSDSGEAVTIIGSGTLLPLNLPSPGLFHFDNFEEIMEDSRKRNERTDILNEHVHPPTNLRLDRSEQREAAVSPRVEQYHNNLQGHDKITPCTIDAPKTAHSLSKRSRGQSSTPKKVTLIKSPNNGEKVVAVGSEPLMYENVLLGKQLPILPNAPDTQIQHRESIWERIKQFVRKVTGIGDLGARILT</sequence>
<evidence type="ECO:0000313" key="3">
    <source>
        <dbReference type="Proteomes" id="UP000277580"/>
    </source>
</evidence>
<evidence type="ECO:0000313" key="2">
    <source>
        <dbReference type="EMBL" id="RPB14044.1"/>
    </source>
</evidence>
<dbReference type="OrthoDB" id="10338221at2759"/>
<name>A0A3N4KTY4_9PEZI</name>
<gene>
    <name evidence="2" type="ORF">P167DRAFT_572966</name>
</gene>
<feature type="region of interest" description="Disordered" evidence="1">
    <location>
        <begin position="99"/>
        <end position="119"/>
    </location>
</feature>
<accession>A0A3N4KTY4</accession>
<proteinExistence type="predicted"/>
<dbReference type="Proteomes" id="UP000277580">
    <property type="component" value="Unassembled WGS sequence"/>
</dbReference>
<feature type="compositionally biased region" description="Polar residues" evidence="1">
    <location>
        <begin position="108"/>
        <end position="119"/>
    </location>
</feature>
<protein>
    <submittedName>
        <fullName evidence="2">Uncharacterized protein</fullName>
    </submittedName>
</protein>
<evidence type="ECO:0000256" key="1">
    <source>
        <dbReference type="SAM" id="MobiDB-lite"/>
    </source>
</evidence>
<organism evidence="2 3">
    <name type="scientific">Morchella conica CCBAS932</name>
    <dbReference type="NCBI Taxonomy" id="1392247"/>
    <lineage>
        <taxon>Eukaryota</taxon>
        <taxon>Fungi</taxon>
        <taxon>Dikarya</taxon>
        <taxon>Ascomycota</taxon>
        <taxon>Pezizomycotina</taxon>
        <taxon>Pezizomycetes</taxon>
        <taxon>Pezizales</taxon>
        <taxon>Morchellaceae</taxon>
        <taxon>Morchella</taxon>
    </lineage>
</organism>
<dbReference type="InParanoid" id="A0A3N4KTY4"/>
<reference evidence="2 3" key="1">
    <citation type="journal article" date="2018" name="Nat. Ecol. Evol.">
        <title>Pezizomycetes genomes reveal the molecular basis of ectomycorrhizal truffle lifestyle.</title>
        <authorList>
            <person name="Murat C."/>
            <person name="Payen T."/>
            <person name="Noel B."/>
            <person name="Kuo A."/>
            <person name="Morin E."/>
            <person name="Chen J."/>
            <person name="Kohler A."/>
            <person name="Krizsan K."/>
            <person name="Balestrini R."/>
            <person name="Da Silva C."/>
            <person name="Montanini B."/>
            <person name="Hainaut M."/>
            <person name="Levati E."/>
            <person name="Barry K.W."/>
            <person name="Belfiori B."/>
            <person name="Cichocki N."/>
            <person name="Clum A."/>
            <person name="Dockter R.B."/>
            <person name="Fauchery L."/>
            <person name="Guy J."/>
            <person name="Iotti M."/>
            <person name="Le Tacon F."/>
            <person name="Lindquist E.A."/>
            <person name="Lipzen A."/>
            <person name="Malagnac F."/>
            <person name="Mello A."/>
            <person name="Molinier V."/>
            <person name="Miyauchi S."/>
            <person name="Poulain J."/>
            <person name="Riccioni C."/>
            <person name="Rubini A."/>
            <person name="Sitrit Y."/>
            <person name="Splivallo R."/>
            <person name="Traeger S."/>
            <person name="Wang M."/>
            <person name="Zifcakova L."/>
            <person name="Wipf D."/>
            <person name="Zambonelli A."/>
            <person name="Paolocci F."/>
            <person name="Nowrousian M."/>
            <person name="Ottonello S."/>
            <person name="Baldrian P."/>
            <person name="Spatafora J.W."/>
            <person name="Henrissat B."/>
            <person name="Nagy L.G."/>
            <person name="Aury J.M."/>
            <person name="Wincker P."/>
            <person name="Grigoriev I.V."/>
            <person name="Bonfante P."/>
            <person name="Martin F.M."/>
        </authorList>
    </citation>
    <scope>NUCLEOTIDE SEQUENCE [LARGE SCALE GENOMIC DNA]</scope>
    <source>
        <strain evidence="2 3">CCBAS932</strain>
    </source>
</reference>